<dbReference type="Gene3D" id="1.10.357.10">
    <property type="entry name" value="Tetracycline Repressor, domain 2"/>
    <property type="match status" value="1"/>
</dbReference>
<name>A0ABR9J8F3_9MICC</name>
<dbReference type="SUPFAM" id="SSF48498">
    <property type="entry name" value="Tetracyclin repressor-like, C-terminal domain"/>
    <property type="match status" value="1"/>
</dbReference>
<dbReference type="InterPro" id="IPR036271">
    <property type="entry name" value="Tet_transcr_reg_TetR-rel_C_sf"/>
</dbReference>
<comment type="caution">
    <text evidence="6">The sequence shown here is derived from an EMBL/GenBank/DDBJ whole genome shotgun (WGS) entry which is preliminary data.</text>
</comment>
<organism evidence="6 7">
    <name type="scientific">Nesterenkonia halotolerans</name>
    <dbReference type="NCBI Taxonomy" id="225325"/>
    <lineage>
        <taxon>Bacteria</taxon>
        <taxon>Bacillati</taxon>
        <taxon>Actinomycetota</taxon>
        <taxon>Actinomycetes</taxon>
        <taxon>Micrococcales</taxon>
        <taxon>Micrococcaceae</taxon>
        <taxon>Nesterenkonia</taxon>
    </lineage>
</organism>
<proteinExistence type="predicted"/>
<gene>
    <name evidence="6" type="ORF">H4W26_002063</name>
</gene>
<evidence type="ECO:0000313" key="7">
    <source>
        <dbReference type="Proteomes" id="UP000636579"/>
    </source>
</evidence>
<evidence type="ECO:0000313" key="6">
    <source>
        <dbReference type="EMBL" id="MBE1515271.1"/>
    </source>
</evidence>
<sequence>MSLSPALITETARSLLIRYGLPDVSMRRLAKELGVAPGALYYHVSSKQVLLTQVAQEILAPLRAEAADARTLMLRLRELMLPLRDSGDLLLLAYALDPRLPPAHVLPAQLRAQGWSEAEASRTTAAVMRFALGAIATEQNQRLLDAEQDTAVQNTADQNPGEAADEDPLAVEAEQIYLHGLEVLLARPSLRA</sequence>
<evidence type="ECO:0000256" key="2">
    <source>
        <dbReference type="ARBA" id="ARBA00023125"/>
    </source>
</evidence>
<dbReference type="InterPro" id="IPR001647">
    <property type="entry name" value="HTH_TetR"/>
</dbReference>
<accession>A0ABR9J8F3</accession>
<keyword evidence="7" id="KW-1185">Reference proteome</keyword>
<evidence type="ECO:0000256" key="4">
    <source>
        <dbReference type="PROSITE-ProRule" id="PRU00335"/>
    </source>
</evidence>
<dbReference type="Gene3D" id="1.10.10.60">
    <property type="entry name" value="Homeodomain-like"/>
    <property type="match status" value="1"/>
</dbReference>
<dbReference type="PANTHER" id="PTHR30055">
    <property type="entry name" value="HTH-TYPE TRANSCRIPTIONAL REGULATOR RUTR"/>
    <property type="match status" value="1"/>
</dbReference>
<keyword evidence="1" id="KW-0805">Transcription regulation</keyword>
<dbReference type="InterPro" id="IPR009057">
    <property type="entry name" value="Homeodomain-like_sf"/>
</dbReference>
<evidence type="ECO:0000256" key="3">
    <source>
        <dbReference type="ARBA" id="ARBA00023163"/>
    </source>
</evidence>
<dbReference type="SUPFAM" id="SSF46689">
    <property type="entry name" value="Homeodomain-like"/>
    <property type="match status" value="1"/>
</dbReference>
<dbReference type="InterPro" id="IPR023772">
    <property type="entry name" value="DNA-bd_HTH_TetR-type_CS"/>
</dbReference>
<evidence type="ECO:0000259" key="5">
    <source>
        <dbReference type="PROSITE" id="PS50977"/>
    </source>
</evidence>
<dbReference type="RefSeq" id="WP_192592130.1">
    <property type="nucleotide sequence ID" value="NZ_JADBEE010000002.1"/>
</dbReference>
<feature type="DNA-binding region" description="H-T-H motif" evidence="4">
    <location>
        <begin position="25"/>
        <end position="44"/>
    </location>
</feature>
<dbReference type="EMBL" id="JADBEE010000002">
    <property type="protein sequence ID" value="MBE1515271.1"/>
    <property type="molecule type" value="Genomic_DNA"/>
</dbReference>
<dbReference type="InterPro" id="IPR050109">
    <property type="entry name" value="HTH-type_TetR-like_transc_reg"/>
</dbReference>
<evidence type="ECO:0000256" key="1">
    <source>
        <dbReference type="ARBA" id="ARBA00023015"/>
    </source>
</evidence>
<dbReference type="Proteomes" id="UP000636579">
    <property type="component" value="Unassembled WGS sequence"/>
</dbReference>
<dbReference type="PRINTS" id="PR00455">
    <property type="entry name" value="HTHTETR"/>
</dbReference>
<dbReference type="Pfam" id="PF00440">
    <property type="entry name" value="TetR_N"/>
    <property type="match status" value="1"/>
</dbReference>
<feature type="domain" description="HTH tetR-type" evidence="5">
    <location>
        <begin position="2"/>
        <end position="62"/>
    </location>
</feature>
<keyword evidence="3" id="KW-0804">Transcription</keyword>
<dbReference type="PROSITE" id="PS01081">
    <property type="entry name" value="HTH_TETR_1"/>
    <property type="match status" value="1"/>
</dbReference>
<dbReference type="PROSITE" id="PS50977">
    <property type="entry name" value="HTH_TETR_2"/>
    <property type="match status" value="1"/>
</dbReference>
<keyword evidence="2 4" id="KW-0238">DNA-binding</keyword>
<reference evidence="6 7" key="1">
    <citation type="submission" date="2020-10" db="EMBL/GenBank/DDBJ databases">
        <title>Sequencing the genomes of 1000 actinobacteria strains.</title>
        <authorList>
            <person name="Klenk H.-P."/>
        </authorList>
    </citation>
    <scope>NUCLEOTIDE SEQUENCE [LARGE SCALE GENOMIC DNA]</scope>
    <source>
        <strain evidence="6 7">DSM 15474</strain>
    </source>
</reference>
<protein>
    <submittedName>
        <fullName evidence="6">AcrR family transcriptional regulator</fullName>
    </submittedName>
</protein>
<dbReference type="PANTHER" id="PTHR30055:SF234">
    <property type="entry name" value="HTH-TYPE TRANSCRIPTIONAL REGULATOR BETI"/>
    <property type="match status" value="1"/>
</dbReference>